<gene>
    <name evidence="2" type="ordered locus">RLO149_c000850</name>
</gene>
<dbReference type="RefSeq" id="WP_013960061.1">
    <property type="nucleotide sequence ID" value="NC_015730.1"/>
</dbReference>
<name>F7ZDZ8_ROSLO</name>
<keyword evidence="1" id="KW-0732">Signal</keyword>
<keyword evidence="3" id="KW-1185">Reference proteome</keyword>
<dbReference type="HOGENOM" id="CLU_157187_0_0_5"/>
<accession>F7ZDZ8</accession>
<reference evidence="2 3" key="1">
    <citation type="journal article" date="2011" name="BMC Genomics">
        <title>Comparative genome analysis and genome-guided physiological analysis of Roseobacter litoralis.</title>
        <authorList>
            <person name="Kalhoefer D."/>
            <person name="Thole S."/>
            <person name="Voget S."/>
            <person name="Lehmann R."/>
            <person name="Liesegang H."/>
            <person name="Wollher A."/>
            <person name="Daniel R."/>
            <person name="Simon M."/>
            <person name="Brinkhoff T."/>
        </authorList>
    </citation>
    <scope>NUCLEOTIDE SEQUENCE [LARGE SCALE GENOMIC DNA]</scope>
    <source>
        <strain evidence="3">ATCC 49566 / DSM 6996 / JCM 21268 / NBRC 15278 / OCh 149</strain>
    </source>
</reference>
<dbReference type="EMBL" id="CP002623">
    <property type="protein sequence ID" value="AEI92117.1"/>
    <property type="molecule type" value="Genomic_DNA"/>
</dbReference>
<evidence type="ECO:0000313" key="3">
    <source>
        <dbReference type="Proteomes" id="UP000001353"/>
    </source>
</evidence>
<evidence type="ECO:0000313" key="2">
    <source>
        <dbReference type="EMBL" id="AEI92117.1"/>
    </source>
</evidence>
<protein>
    <submittedName>
        <fullName evidence="2">Uncharacterized protein</fullName>
    </submittedName>
</protein>
<dbReference type="AlphaFoldDB" id="F7ZDZ8"/>
<dbReference type="OrthoDB" id="573055at2"/>
<dbReference type="STRING" id="391595.RLO149_c000850"/>
<sequence length="124" mass="14094">MSRFPNMVRHFITALLFLSLPAMAEPPKIDHVSARQAENGTWRFSVTISHPDTGWDHYADAWRVLDMDGKELGTRALAHPHVDEQPFTRSLSNVRIPEGVKRVQVQARDKPGGWNPKTEIITLK</sequence>
<dbReference type="eggNOG" id="ENOG5032S0I">
    <property type="taxonomic scope" value="Bacteria"/>
</dbReference>
<organism evidence="2 3">
    <name type="scientific">Roseobacter litoralis (strain ATCC 49566 / DSM 6996 / JCM 21268 / NBRC 15278 / OCh 149)</name>
    <dbReference type="NCBI Taxonomy" id="391595"/>
    <lineage>
        <taxon>Bacteria</taxon>
        <taxon>Pseudomonadati</taxon>
        <taxon>Pseudomonadota</taxon>
        <taxon>Alphaproteobacteria</taxon>
        <taxon>Rhodobacterales</taxon>
        <taxon>Roseobacteraceae</taxon>
        <taxon>Roseobacter</taxon>
    </lineage>
</organism>
<dbReference type="KEGG" id="rli:RLO149_c000850"/>
<feature type="chain" id="PRO_5003367298" evidence="1">
    <location>
        <begin position="25"/>
        <end position="124"/>
    </location>
</feature>
<feature type="signal peptide" evidence="1">
    <location>
        <begin position="1"/>
        <end position="24"/>
    </location>
</feature>
<evidence type="ECO:0000256" key="1">
    <source>
        <dbReference type="SAM" id="SignalP"/>
    </source>
</evidence>
<dbReference type="Proteomes" id="UP000001353">
    <property type="component" value="Chromosome"/>
</dbReference>
<proteinExistence type="predicted"/>